<dbReference type="PANTHER" id="PTHR36452:SF1">
    <property type="entry name" value="DUF2461 DOMAIN-CONTAINING PROTEIN"/>
    <property type="match status" value="1"/>
</dbReference>
<accession>A0AAN8RP48</accession>
<feature type="region of interest" description="Disordered" evidence="1">
    <location>
        <begin position="1"/>
        <end position="87"/>
    </location>
</feature>
<dbReference type="InterPro" id="IPR012808">
    <property type="entry name" value="CHP02453"/>
</dbReference>
<dbReference type="PANTHER" id="PTHR36452">
    <property type="entry name" value="CHROMOSOME 12, WHOLE GENOME SHOTGUN SEQUENCE"/>
    <property type="match status" value="1"/>
</dbReference>
<protein>
    <recommendedName>
        <fullName evidence="4">TIGR02453 family protein</fullName>
    </recommendedName>
</protein>
<comment type="caution">
    <text evidence="2">The sequence shown here is derived from an EMBL/GenBank/DDBJ whole genome shotgun (WGS) entry which is preliminary data.</text>
</comment>
<evidence type="ECO:0000256" key="1">
    <source>
        <dbReference type="SAM" id="MobiDB-lite"/>
    </source>
</evidence>
<organism evidence="2 3">
    <name type="scientific">Arthrobotrys conoides</name>
    <dbReference type="NCBI Taxonomy" id="74498"/>
    <lineage>
        <taxon>Eukaryota</taxon>
        <taxon>Fungi</taxon>
        <taxon>Dikarya</taxon>
        <taxon>Ascomycota</taxon>
        <taxon>Pezizomycotina</taxon>
        <taxon>Orbiliomycetes</taxon>
        <taxon>Orbiliales</taxon>
        <taxon>Orbiliaceae</taxon>
        <taxon>Arthrobotrys</taxon>
    </lineage>
</organism>
<gene>
    <name evidence="2" type="ORF">TWF506_010174</name>
</gene>
<dbReference type="EMBL" id="JAVHJM010000008">
    <property type="protein sequence ID" value="KAK6508066.1"/>
    <property type="molecule type" value="Genomic_DNA"/>
</dbReference>
<dbReference type="AlphaFoldDB" id="A0AAN8RP48"/>
<sequence length="348" mass="39540">MAIKKGTKKGPVTASQRLSTRTKTKLSNMKRKKKTTVQKTSRSRTSKGVSRLEDGVDQDEENESTDSEALNTPSTQSEQNSETGGYTDDTLHFETLRFLKDLAKNNDRDWFHGHKSIYKIALADFKSFSSTLQEELIKVDWTVPILPLERHNIFRIYRDVRFSNSKVPYKEYFSVAFSRTGKQGHYAKYYLSIQPGDQSFVGGGLWHPEATHLALMRRAIDRNPRGLKDILVSRDFFTNFLDPGDSHGRMSPKTIENQAVKSFLERNSEGALKTAPKGYDKEHDDIDLLRLKSYTVGKRIKDSEVLLPNSMEFIVDVFRALEPFITYLNSIVMPDLGHANTGTTNDSG</sequence>
<evidence type="ECO:0000313" key="2">
    <source>
        <dbReference type="EMBL" id="KAK6508066.1"/>
    </source>
</evidence>
<keyword evidence="3" id="KW-1185">Reference proteome</keyword>
<evidence type="ECO:0000313" key="3">
    <source>
        <dbReference type="Proteomes" id="UP001307849"/>
    </source>
</evidence>
<reference evidence="2 3" key="1">
    <citation type="submission" date="2019-10" db="EMBL/GenBank/DDBJ databases">
        <authorList>
            <person name="Palmer J.M."/>
        </authorList>
    </citation>
    <scope>NUCLEOTIDE SEQUENCE [LARGE SCALE GENOMIC DNA]</scope>
    <source>
        <strain evidence="2 3">TWF506</strain>
    </source>
</reference>
<evidence type="ECO:0008006" key="4">
    <source>
        <dbReference type="Google" id="ProtNLM"/>
    </source>
</evidence>
<dbReference type="NCBIfam" id="TIGR02453">
    <property type="entry name" value="TIGR02453 family protein"/>
    <property type="match status" value="1"/>
</dbReference>
<proteinExistence type="predicted"/>
<feature type="compositionally biased region" description="Basic residues" evidence="1">
    <location>
        <begin position="20"/>
        <end position="45"/>
    </location>
</feature>
<feature type="compositionally biased region" description="Polar residues" evidence="1">
    <location>
        <begin position="67"/>
        <end position="84"/>
    </location>
</feature>
<dbReference type="Proteomes" id="UP001307849">
    <property type="component" value="Unassembled WGS sequence"/>
</dbReference>
<dbReference type="Pfam" id="PF09365">
    <property type="entry name" value="DUF2461"/>
    <property type="match status" value="1"/>
</dbReference>
<name>A0AAN8RP48_9PEZI</name>
<feature type="compositionally biased region" description="Acidic residues" evidence="1">
    <location>
        <begin position="55"/>
        <end position="66"/>
    </location>
</feature>